<dbReference type="GO" id="GO:0016020">
    <property type="term" value="C:membrane"/>
    <property type="evidence" value="ECO:0007669"/>
    <property type="project" value="UniProtKB-SubCell"/>
</dbReference>
<evidence type="ECO:0000256" key="3">
    <source>
        <dbReference type="ARBA" id="ARBA00022692"/>
    </source>
</evidence>
<feature type="transmembrane region" description="Helical" evidence="7">
    <location>
        <begin position="749"/>
        <end position="767"/>
    </location>
</feature>
<feature type="region of interest" description="Disordered" evidence="6">
    <location>
        <begin position="183"/>
        <end position="202"/>
    </location>
</feature>
<dbReference type="eggNOG" id="KOG2365">
    <property type="taxonomic scope" value="Eukaryota"/>
</dbReference>
<proteinExistence type="inferred from homology"/>
<keyword evidence="3 7" id="KW-0812">Transmembrane</keyword>
<evidence type="ECO:0000256" key="7">
    <source>
        <dbReference type="SAM" id="Phobius"/>
    </source>
</evidence>
<dbReference type="EMBL" id="KL662109">
    <property type="protein sequence ID" value="KFM24544.1"/>
    <property type="molecule type" value="Genomic_DNA"/>
</dbReference>
<dbReference type="GeneID" id="23613653"/>
<evidence type="ECO:0000256" key="2">
    <source>
        <dbReference type="ARBA" id="ARBA00009773"/>
    </source>
</evidence>
<feature type="compositionally biased region" description="Pro residues" evidence="6">
    <location>
        <begin position="815"/>
        <end position="829"/>
    </location>
</feature>
<feature type="compositionally biased region" description="Low complexity" evidence="6">
    <location>
        <begin position="143"/>
        <end position="157"/>
    </location>
</feature>
<feature type="transmembrane region" description="Helical" evidence="7">
    <location>
        <begin position="320"/>
        <end position="342"/>
    </location>
</feature>
<evidence type="ECO:0000313" key="8">
    <source>
        <dbReference type="EMBL" id="KFM24544.1"/>
    </source>
</evidence>
<feature type="transmembrane region" description="Helical" evidence="7">
    <location>
        <begin position="595"/>
        <end position="617"/>
    </location>
</feature>
<keyword evidence="9" id="KW-1185">Reference proteome</keyword>
<comment type="subcellular location">
    <subcellularLocation>
        <location evidence="1">Membrane</location>
        <topology evidence="1">Multi-pass membrane protein</topology>
    </subcellularLocation>
</comment>
<feature type="transmembrane region" description="Helical" evidence="7">
    <location>
        <begin position="232"/>
        <end position="255"/>
    </location>
</feature>
<dbReference type="PANTHER" id="PTHR21716">
    <property type="entry name" value="TRANSMEMBRANE PROTEIN"/>
    <property type="match status" value="1"/>
</dbReference>
<accession>A0A087SFP0</accession>
<organism evidence="8 9">
    <name type="scientific">Auxenochlorella protothecoides</name>
    <name type="common">Green microalga</name>
    <name type="synonym">Chlorella protothecoides</name>
    <dbReference type="NCBI Taxonomy" id="3075"/>
    <lineage>
        <taxon>Eukaryota</taxon>
        <taxon>Viridiplantae</taxon>
        <taxon>Chlorophyta</taxon>
        <taxon>core chlorophytes</taxon>
        <taxon>Trebouxiophyceae</taxon>
        <taxon>Chlorellales</taxon>
        <taxon>Chlorellaceae</taxon>
        <taxon>Auxenochlorella</taxon>
    </lineage>
</organism>
<feature type="region of interest" description="Disordered" evidence="6">
    <location>
        <begin position="806"/>
        <end position="892"/>
    </location>
</feature>
<evidence type="ECO:0000256" key="6">
    <source>
        <dbReference type="SAM" id="MobiDB-lite"/>
    </source>
</evidence>
<comment type="similarity">
    <text evidence="2">Belongs to the autoinducer-2 exporter (AI-2E) (TC 2.A.86) family.</text>
</comment>
<dbReference type="OrthoDB" id="512855at2759"/>
<feature type="transmembrane region" description="Helical" evidence="7">
    <location>
        <begin position="198"/>
        <end position="220"/>
    </location>
</feature>
<feature type="transmembrane region" description="Helical" evidence="7">
    <location>
        <begin position="23"/>
        <end position="45"/>
    </location>
</feature>
<evidence type="ECO:0000313" key="9">
    <source>
        <dbReference type="Proteomes" id="UP000028924"/>
    </source>
</evidence>
<evidence type="ECO:0000256" key="4">
    <source>
        <dbReference type="ARBA" id="ARBA00022989"/>
    </source>
</evidence>
<name>A0A087SFP0_AUXPR</name>
<feature type="region of interest" description="Disordered" evidence="6">
    <location>
        <begin position="135"/>
        <end position="159"/>
    </location>
</feature>
<dbReference type="Proteomes" id="UP000028924">
    <property type="component" value="Unassembled WGS sequence"/>
</dbReference>
<feature type="transmembrane region" description="Helical" evidence="7">
    <location>
        <begin position="638"/>
        <end position="659"/>
    </location>
</feature>
<feature type="compositionally biased region" description="Polar residues" evidence="6">
    <location>
        <begin position="861"/>
        <end position="872"/>
    </location>
</feature>
<evidence type="ECO:0000256" key="5">
    <source>
        <dbReference type="ARBA" id="ARBA00023136"/>
    </source>
</evidence>
<feature type="transmembrane region" description="Helical" evidence="7">
    <location>
        <begin position="701"/>
        <end position="719"/>
    </location>
</feature>
<dbReference type="InterPro" id="IPR002549">
    <property type="entry name" value="AI-2E-like"/>
</dbReference>
<keyword evidence="5 7" id="KW-0472">Membrane</keyword>
<feature type="transmembrane region" description="Helical" evidence="7">
    <location>
        <begin position="665"/>
        <end position="689"/>
    </location>
</feature>
<protein>
    <submittedName>
        <fullName evidence="8">Transmembrane protein 245</fullName>
    </submittedName>
</protein>
<dbReference type="AlphaFoldDB" id="A0A087SFP0"/>
<gene>
    <name evidence="8" type="ORF">F751_2262</name>
</gene>
<reference evidence="8 9" key="1">
    <citation type="journal article" date="2014" name="BMC Genomics">
        <title>Oil accumulation mechanisms of the oleaginous microalga Chlorella protothecoides revealed through its genome, transcriptomes, and proteomes.</title>
        <authorList>
            <person name="Gao C."/>
            <person name="Wang Y."/>
            <person name="Shen Y."/>
            <person name="Yan D."/>
            <person name="He X."/>
            <person name="Dai J."/>
            <person name="Wu Q."/>
        </authorList>
    </citation>
    <scope>NUCLEOTIDE SEQUENCE [LARGE SCALE GENOMIC DNA]</scope>
    <source>
        <strain evidence="8 9">0710</strain>
    </source>
</reference>
<sequence>MESSFSNRGDREEDARPALPQRAYLQIALYASGNALAALIGLLLWNLYAVLADYRDAAVYALLCSVALRGPKTWLVDYLGRELAHRSILQSLFNLACLPLTTLVEAWMEGRVLMLRWQQLAVERHRQLRRLSLAAATSAGEAPSSPRTPTPRTSSSRLGSVTTLRTLPTLALFAEAGVRALQSRRTSRRRARRQGRRAPAGGGSAAMFRWLFRACLLWGACDWARRAWGGTVQLVLLAATAVMGVGLLFGLLFGLKWYLRRAGASPAKAPRDAASEPRAGAVKRPRFGGAASLRARRPTPVYARTEASARLSLRRNLHPIVAAGLVAALLLGSSGLSGLLAVRVAQEGRSVVASARDAFPSAWSEVGLRGARLFSEDGGEGSGGAEGSVAGAWAAGGAAAISRRSGGGTTLAAESAAACNVSAGESCAAPGVSALGAGAGQEAACGSPGTPEVSLNVSSALPRGVIEDKGTSSALREGPAPCTAQSRLPAWVQNQGQQALALAQRALPSLETWLEGAASRFLAAQNLTASLTDAKLAYEMVQGPRQCGRREHTGLLVTLAGAEVAAADATAAEQAAAEKVGTLERVMGGLGVLRLGLGVVKAALQATLFLALLYYLLAAPQDPLAKALGAGYPWERRGSVLLASAKLMAFHGVFTWLTFRVFGVPLAYTAAVLSAVCALLPFIPTYAVALPGSGLLAAQGHIPGAIVLLLVHWGAYYLGDTLILEDIPGGHPYLLSLGILGGIWTFDNPFQGCLFGPILLSLLSAFYRLHGEFMGMVSADGERGGLGLTTPRAAVPALFASPFGTKGGERGSAPHSPPAPVLQPTPPTPRQDAHKGLELSPVDGCEDRVPARALAPAGTASAENGDSASDTSPLKEDSVPESFSFGYHPHEE</sequence>
<feature type="compositionally biased region" description="Basic residues" evidence="6">
    <location>
        <begin position="185"/>
        <end position="196"/>
    </location>
</feature>
<evidence type="ECO:0000256" key="1">
    <source>
        <dbReference type="ARBA" id="ARBA00004141"/>
    </source>
</evidence>
<dbReference type="PANTHER" id="PTHR21716:SF4">
    <property type="entry name" value="TRANSMEMBRANE PROTEIN 245"/>
    <property type="match status" value="1"/>
</dbReference>
<dbReference type="KEGG" id="apro:F751_2262"/>
<dbReference type="RefSeq" id="XP_011397432.1">
    <property type="nucleotide sequence ID" value="XM_011399130.1"/>
</dbReference>
<keyword evidence="4 7" id="KW-1133">Transmembrane helix</keyword>